<dbReference type="AlphaFoldDB" id="A0A8T1WIP1"/>
<accession>A0A8T1WIP1</accession>
<sequence length="217" mass="24141">MKKVSAAFTALGADDNQMEETIATVGAFMAEMRSVGLSARDVVLAETMARRLAAVQGRCTLWRELRSSSLLDCPMEARQHRLQAVDGSLALLTHLLESNDLALFSTAPMISFMSSLKQQRSYLSWQSAKVLQPLRLGERRLYVIRRSRINCAKPARVIAFIDFPDSTPSTLTGIVGIISASAFFRSTLRRCTPAWNAASARVNHVYIYYSYVNSISR</sequence>
<comment type="caution">
    <text evidence="1">The sequence shown here is derived from an EMBL/GenBank/DDBJ whole genome shotgun (WGS) entry which is preliminary data.</text>
</comment>
<gene>
    <name evidence="1" type="ORF">PHYPSEUDO_001338</name>
</gene>
<reference evidence="1" key="1">
    <citation type="submission" date="2021-02" db="EMBL/GenBank/DDBJ databases">
        <authorList>
            <person name="Palmer J.M."/>
        </authorList>
    </citation>
    <scope>NUCLEOTIDE SEQUENCE</scope>
    <source>
        <strain evidence="1">SCRP734</strain>
    </source>
</reference>
<name>A0A8T1WIP1_9STRA</name>
<dbReference type="EMBL" id="JAGDFM010000012">
    <property type="protein sequence ID" value="KAG7392234.1"/>
    <property type="molecule type" value="Genomic_DNA"/>
</dbReference>
<evidence type="ECO:0000313" key="1">
    <source>
        <dbReference type="EMBL" id="KAG7392234.1"/>
    </source>
</evidence>
<keyword evidence="2" id="KW-1185">Reference proteome</keyword>
<dbReference type="OrthoDB" id="90381at2759"/>
<evidence type="ECO:0000313" key="2">
    <source>
        <dbReference type="Proteomes" id="UP000694044"/>
    </source>
</evidence>
<organism evidence="1 2">
    <name type="scientific">Phytophthora pseudosyringae</name>
    <dbReference type="NCBI Taxonomy" id="221518"/>
    <lineage>
        <taxon>Eukaryota</taxon>
        <taxon>Sar</taxon>
        <taxon>Stramenopiles</taxon>
        <taxon>Oomycota</taxon>
        <taxon>Peronosporomycetes</taxon>
        <taxon>Peronosporales</taxon>
        <taxon>Peronosporaceae</taxon>
        <taxon>Phytophthora</taxon>
    </lineage>
</organism>
<protein>
    <submittedName>
        <fullName evidence="1">Uncharacterized protein</fullName>
    </submittedName>
</protein>
<dbReference type="Proteomes" id="UP000694044">
    <property type="component" value="Unassembled WGS sequence"/>
</dbReference>
<proteinExistence type="predicted"/>